<evidence type="ECO:0000256" key="1">
    <source>
        <dbReference type="SAM" id="SignalP"/>
    </source>
</evidence>
<reference evidence="2" key="1">
    <citation type="submission" date="2024-05" db="EMBL/GenBank/DDBJ databases">
        <authorList>
            <person name="Kim S."/>
            <person name="Heo J."/>
            <person name="Choi H."/>
            <person name="Choi Y."/>
            <person name="Kwon S.-W."/>
            <person name="Kim Y."/>
        </authorList>
    </citation>
    <scope>NUCLEOTIDE SEQUENCE</scope>
    <source>
        <strain evidence="2">KACC 23697</strain>
    </source>
</reference>
<evidence type="ECO:0008006" key="3">
    <source>
        <dbReference type="Google" id="ProtNLM"/>
    </source>
</evidence>
<proteinExistence type="predicted"/>
<gene>
    <name evidence="2" type="ORF">ABEG20_16130</name>
</gene>
<organism evidence="2">
    <name type="scientific">Pedobacter sp. KACC 23697</name>
    <dbReference type="NCBI Taxonomy" id="3149230"/>
    <lineage>
        <taxon>Bacteria</taxon>
        <taxon>Pseudomonadati</taxon>
        <taxon>Bacteroidota</taxon>
        <taxon>Sphingobacteriia</taxon>
        <taxon>Sphingobacteriales</taxon>
        <taxon>Sphingobacteriaceae</taxon>
        <taxon>Pedobacter</taxon>
    </lineage>
</organism>
<name>A0AAU7K2B4_9SPHI</name>
<dbReference type="RefSeq" id="WP_406824316.1">
    <property type="nucleotide sequence ID" value="NZ_CP157485.1"/>
</dbReference>
<dbReference type="AlphaFoldDB" id="A0AAU7K2B4"/>
<feature type="chain" id="PRO_5043661047" description="Carboxypeptidase regulatory-like domain-containing protein" evidence="1">
    <location>
        <begin position="23"/>
        <end position="61"/>
    </location>
</feature>
<keyword evidence="1" id="KW-0732">Signal</keyword>
<protein>
    <recommendedName>
        <fullName evidence="3">Carboxypeptidase regulatory-like domain-containing protein</fullName>
    </recommendedName>
</protein>
<dbReference type="EMBL" id="CP157485">
    <property type="protein sequence ID" value="XBO46822.1"/>
    <property type="molecule type" value="Genomic_DNA"/>
</dbReference>
<feature type="signal peptide" evidence="1">
    <location>
        <begin position="1"/>
        <end position="22"/>
    </location>
</feature>
<sequence>MLKIKLFSFTFLFTFTSLLSFAQQFSTINGTVTTSDGKPAAYVSVGLKRKGLGNVTNDYSR</sequence>
<accession>A0AAU7K2B4</accession>
<evidence type="ECO:0000313" key="2">
    <source>
        <dbReference type="EMBL" id="XBO46822.1"/>
    </source>
</evidence>